<evidence type="ECO:0000313" key="3">
    <source>
        <dbReference type="EMBL" id="RPA78760.1"/>
    </source>
</evidence>
<feature type="region of interest" description="Disordered" evidence="1">
    <location>
        <begin position="365"/>
        <end position="406"/>
    </location>
</feature>
<keyword evidence="2" id="KW-0472">Membrane</keyword>
<name>A0A3N4I3V0_ASCIM</name>
<feature type="compositionally biased region" description="Polar residues" evidence="1">
    <location>
        <begin position="371"/>
        <end position="392"/>
    </location>
</feature>
<feature type="compositionally biased region" description="Low complexity" evidence="1">
    <location>
        <begin position="393"/>
        <end position="406"/>
    </location>
</feature>
<evidence type="ECO:0000313" key="4">
    <source>
        <dbReference type="Proteomes" id="UP000275078"/>
    </source>
</evidence>
<protein>
    <submittedName>
        <fullName evidence="3">Uncharacterized protein</fullName>
    </submittedName>
</protein>
<accession>A0A3N4I3V0</accession>
<keyword evidence="4" id="KW-1185">Reference proteome</keyword>
<reference evidence="3 4" key="1">
    <citation type="journal article" date="2018" name="Nat. Ecol. Evol.">
        <title>Pezizomycetes genomes reveal the molecular basis of ectomycorrhizal truffle lifestyle.</title>
        <authorList>
            <person name="Murat C."/>
            <person name="Payen T."/>
            <person name="Noel B."/>
            <person name="Kuo A."/>
            <person name="Morin E."/>
            <person name="Chen J."/>
            <person name="Kohler A."/>
            <person name="Krizsan K."/>
            <person name="Balestrini R."/>
            <person name="Da Silva C."/>
            <person name="Montanini B."/>
            <person name="Hainaut M."/>
            <person name="Levati E."/>
            <person name="Barry K.W."/>
            <person name="Belfiori B."/>
            <person name="Cichocki N."/>
            <person name="Clum A."/>
            <person name="Dockter R.B."/>
            <person name="Fauchery L."/>
            <person name="Guy J."/>
            <person name="Iotti M."/>
            <person name="Le Tacon F."/>
            <person name="Lindquist E.A."/>
            <person name="Lipzen A."/>
            <person name="Malagnac F."/>
            <person name="Mello A."/>
            <person name="Molinier V."/>
            <person name="Miyauchi S."/>
            <person name="Poulain J."/>
            <person name="Riccioni C."/>
            <person name="Rubini A."/>
            <person name="Sitrit Y."/>
            <person name="Splivallo R."/>
            <person name="Traeger S."/>
            <person name="Wang M."/>
            <person name="Zifcakova L."/>
            <person name="Wipf D."/>
            <person name="Zambonelli A."/>
            <person name="Paolocci F."/>
            <person name="Nowrousian M."/>
            <person name="Ottonello S."/>
            <person name="Baldrian P."/>
            <person name="Spatafora J.W."/>
            <person name="Henrissat B."/>
            <person name="Nagy L.G."/>
            <person name="Aury J.M."/>
            <person name="Wincker P."/>
            <person name="Grigoriev I.V."/>
            <person name="Bonfante P."/>
            <person name="Martin F.M."/>
        </authorList>
    </citation>
    <scope>NUCLEOTIDE SEQUENCE [LARGE SCALE GENOMIC DNA]</scope>
    <source>
        <strain evidence="3 4">RN42</strain>
    </source>
</reference>
<keyword evidence="2" id="KW-1133">Transmembrane helix</keyword>
<feature type="region of interest" description="Disordered" evidence="1">
    <location>
        <begin position="59"/>
        <end position="169"/>
    </location>
</feature>
<evidence type="ECO:0000256" key="2">
    <source>
        <dbReference type="SAM" id="Phobius"/>
    </source>
</evidence>
<feature type="compositionally biased region" description="Basic and acidic residues" evidence="1">
    <location>
        <begin position="77"/>
        <end position="88"/>
    </location>
</feature>
<organism evidence="3 4">
    <name type="scientific">Ascobolus immersus RN42</name>
    <dbReference type="NCBI Taxonomy" id="1160509"/>
    <lineage>
        <taxon>Eukaryota</taxon>
        <taxon>Fungi</taxon>
        <taxon>Dikarya</taxon>
        <taxon>Ascomycota</taxon>
        <taxon>Pezizomycotina</taxon>
        <taxon>Pezizomycetes</taxon>
        <taxon>Pezizales</taxon>
        <taxon>Ascobolaceae</taxon>
        <taxon>Ascobolus</taxon>
    </lineage>
</organism>
<feature type="compositionally biased region" description="Acidic residues" evidence="1">
    <location>
        <begin position="89"/>
        <end position="122"/>
    </location>
</feature>
<sequence length="499" mass="55151">MRPTLRSWPGEWAFVLGPAVVDALPVREERKKFIRSNRKRQTGGGNPLVEQAARLQREAEANPGTTVLYGESAIDGHVFDAKDEKKDDKEDDKDDDKEDDESSLSSDDDPDGVSSLDEDEEQDPNKPRVEDPDSKDRATISPSPTVPSQSIGPNGTIFPGGSGSFTATPFPEREALTAQRTSGMSPEVEHFVIAIGTLAGIAALIAGLWFWLRRRPDLRQRLTTKLFPARFNREQEPDMSEKPVLSNRFLRRITMRTNTTEDSSTLFGRSRGAPTVTNSMHLAYPGAIPPIADDDNQTERRYSRQNLVRASLLRRMPIAPSSDYSSTATPPPVYSSPPLATMPEKAAMAERYSGQTEVYVADGINYGERTPSPTSPQQRTNSSGPRTGPSYNSRFSATTTRTSITQTSEAPKFRGVNSWVSNQASRLVGGTVMPLPPTPVAVRHEGRESIASRATRESRGMRESIRGSVQRLNERRKFMRMSEATSVGMEHPGERMSIR</sequence>
<dbReference type="Proteomes" id="UP000275078">
    <property type="component" value="Unassembled WGS sequence"/>
</dbReference>
<feature type="region of interest" description="Disordered" evidence="1">
    <location>
        <begin position="320"/>
        <end position="339"/>
    </location>
</feature>
<feature type="compositionally biased region" description="Polar residues" evidence="1">
    <location>
        <begin position="140"/>
        <end position="153"/>
    </location>
</feature>
<dbReference type="AlphaFoldDB" id="A0A3N4I3V0"/>
<proteinExistence type="predicted"/>
<keyword evidence="2" id="KW-0812">Transmembrane</keyword>
<dbReference type="EMBL" id="ML119707">
    <property type="protein sequence ID" value="RPA78760.1"/>
    <property type="molecule type" value="Genomic_DNA"/>
</dbReference>
<gene>
    <name evidence="3" type="ORF">BJ508DRAFT_328934</name>
</gene>
<evidence type="ECO:0000256" key="1">
    <source>
        <dbReference type="SAM" id="MobiDB-lite"/>
    </source>
</evidence>
<feature type="compositionally biased region" description="Basic and acidic residues" evidence="1">
    <location>
        <begin position="123"/>
        <end position="138"/>
    </location>
</feature>
<feature type="transmembrane region" description="Helical" evidence="2">
    <location>
        <begin position="191"/>
        <end position="212"/>
    </location>
</feature>